<dbReference type="AlphaFoldDB" id="A0A084BB64"/>
<reference evidence="1 2" key="1">
    <citation type="journal article" date="2014" name="BMC Genomics">
        <title>Comparative genome sequencing reveals chemotype-specific gene clusters in the toxigenic black mold Stachybotrys.</title>
        <authorList>
            <person name="Semeiks J."/>
            <person name="Borek D."/>
            <person name="Otwinowski Z."/>
            <person name="Grishin N.V."/>
        </authorList>
    </citation>
    <scope>NUCLEOTIDE SEQUENCE [LARGE SCALE GENOMIC DNA]</scope>
    <source>
        <strain evidence="2">CBS 109288 / IBT 7711</strain>
    </source>
</reference>
<proteinExistence type="predicted"/>
<gene>
    <name evidence="1" type="ORF">S7711_09842</name>
</gene>
<evidence type="ECO:0000313" key="2">
    <source>
        <dbReference type="Proteomes" id="UP000028045"/>
    </source>
</evidence>
<evidence type="ECO:0000313" key="1">
    <source>
        <dbReference type="EMBL" id="KEY74793.1"/>
    </source>
</evidence>
<dbReference type="EMBL" id="KL647481">
    <property type="protein sequence ID" value="KEY74793.1"/>
    <property type="molecule type" value="Genomic_DNA"/>
</dbReference>
<keyword evidence="2" id="KW-1185">Reference proteome</keyword>
<dbReference type="HOGENOM" id="CLU_1441930_0_0_1"/>
<protein>
    <submittedName>
        <fullName evidence="1">Uncharacterized protein</fullName>
    </submittedName>
</protein>
<name>A0A084BB64_STACB</name>
<sequence length="188" mass="20053">MTWQGRQFTEEDVKKLASGPAVLLILAAENLSDDSRQLGRSLTACRCPVHGQAGAAQHAASRAAGQHRHHDQRDGLRARTVATRLLVGQDGADWADPRAAVCMAGDGITVNGVAPAATLTGLLPPHLAAPVRVQGLPISSSHFVGLALVYAATAYQDRRVEVYGKEGENSKYRRESWNGRLILTLGEA</sequence>
<dbReference type="OrthoDB" id="37659at2759"/>
<accession>A0A084BB64</accession>
<dbReference type="Proteomes" id="UP000028045">
    <property type="component" value="Unassembled WGS sequence"/>
</dbReference>
<organism evidence="1 2">
    <name type="scientific">Stachybotrys chartarum (strain CBS 109288 / IBT 7711)</name>
    <name type="common">Toxic black mold</name>
    <name type="synonym">Stilbospora chartarum</name>
    <dbReference type="NCBI Taxonomy" id="1280523"/>
    <lineage>
        <taxon>Eukaryota</taxon>
        <taxon>Fungi</taxon>
        <taxon>Dikarya</taxon>
        <taxon>Ascomycota</taxon>
        <taxon>Pezizomycotina</taxon>
        <taxon>Sordariomycetes</taxon>
        <taxon>Hypocreomycetidae</taxon>
        <taxon>Hypocreales</taxon>
        <taxon>Stachybotryaceae</taxon>
        <taxon>Stachybotrys</taxon>
    </lineage>
</organism>